<organism evidence="1 2">
    <name type="scientific">Synaphobranchus kaupii</name>
    <name type="common">Kaup's arrowtooth eel</name>
    <dbReference type="NCBI Taxonomy" id="118154"/>
    <lineage>
        <taxon>Eukaryota</taxon>
        <taxon>Metazoa</taxon>
        <taxon>Chordata</taxon>
        <taxon>Craniata</taxon>
        <taxon>Vertebrata</taxon>
        <taxon>Euteleostomi</taxon>
        <taxon>Actinopterygii</taxon>
        <taxon>Neopterygii</taxon>
        <taxon>Teleostei</taxon>
        <taxon>Anguilliformes</taxon>
        <taxon>Synaphobranchidae</taxon>
        <taxon>Synaphobranchus</taxon>
    </lineage>
</organism>
<comment type="caution">
    <text evidence="1">The sequence shown here is derived from an EMBL/GenBank/DDBJ whole genome shotgun (WGS) entry which is preliminary data.</text>
</comment>
<name>A0A9Q1IU62_SYNKA</name>
<sequence length="97" mass="11294">MIPRKKSRRKERKCLIGFIGNRNRHGWHVMCRGFSQKGPGCMIRPRCPLSCPWPGPGLLPAQTQWERDSNLWTFIMQGETWCLIQEEHGLVQCSWTG</sequence>
<dbReference type="Proteomes" id="UP001152622">
    <property type="component" value="Chromosome 8"/>
</dbReference>
<dbReference type="AlphaFoldDB" id="A0A9Q1IU62"/>
<protein>
    <submittedName>
        <fullName evidence="1">Uncharacterized protein</fullName>
    </submittedName>
</protein>
<evidence type="ECO:0000313" key="2">
    <source>
        <dbReference type="Proteomes" id="UP001152622"/>
    </source>
</evidence>
<accession>A0A9Q1IU62</accession>
<keyword evidence="2" id="KW-1185">Reference proteome</keyword>
<proteinExistence type="predicted"/>
<gene>
    <name evidence="1" type="ORF">SKAU_G00240300</name>
</gene>
<reference evidence="1" key="1">
    <citation type="journal article" date="2023" name="Science">
        <title>Genome structures resolve the early diversification of teleost fishes.</title>
        <authorList>
            <person name="Parey E."/>
            <person name="Louis A."/>
            <person name="Montfort J."/>
            <person name="Bouchez O."/>
            <person name="Roques C."/>
            <person name="Iampietro C."/>
            <person name="Lluch J."/>
            <person name="Castinel A."/>
            <person name="Donnadieu C."/>
            <person name="Desvignes T."/>
            <person name="Floi Bucao C."/>
            <person name="Jouanno E."/>
            <person name="Wen M."/>
            <person name="Mejri S."/>
            <person name="Dirks R."/>
            <person name="Jansen H."/>
            <person name="Henkel C."/>
            <person name="Chen W.J."/>
            <person name="Zahm M."/>
            <person name="Cabau C."/>
            <person name="Klopp C."/>
            <person name="Thompson A.W."/>
            <person name="Robinson-Rechavi M."/>
            <person name="Braasch I."/>
            <person name="Lecointre G."/>
            <person name="Bobe J."/>
            <person name="Postlethwait J.H."/>
            <person name="Berthelot C."/>
            <person name="Roest Crollius H."/>
            <person name="Guiguen Y."/>
        </authorList>
    </citation>
    <scope>NUCLEOTIDE SEQUENCE</scope>
    <source>
        <strain evidence="1">WJC10195</strain>
    </source>
</reference>
<dbReference type="EMBL" id="JAINUF010000008">
    <property type="protein sequence ID" value="KAJ8352554.1"/>
    <property type="molecule type" value="Genomic_DNA"/>
</dbReference>
<evidence type="ECO:0000313" key="1">
    <source>
        <dbReference type="EMBL" id="KAJ8352554.1"/>
    </source>
</evidence>